<sequence length="99" mass="11717">MQVLERYIDSTSRLSEIRQTDERTDKGTDGQTDGRTDGQTDRQTDRKTDRLFIPDLYIDYSLQNMKYNTYTEAMGYRDVAERVSFNDYNHQTETDINID</sequence>
<name>A0A9D4DF34_DREPO</name>
<feature type="compositionally biased region" description="Basic and acidic residues" evidence="1">
    <location>
        <begin position="15"/>
        <end position="48"/>
    </location>
</feature>
<dbReference type="EMBL" id="JAIWYP010000010">
    <property type="protein sequence ID" value="KAH3747598.1"/>
    <property type="molecule type" value="Genomic_DNA"/>
</dbReference>
<reference evidence="2" key="1">
    <citation type="journal article" date="2019" name="bioRxiv">
        <title>The Genome of the Zebra Mussel, Dreissena polymorpha: A Resource for Invasive Species Research.</title>
        <authorList>
            <person name="McCartney M.A."/>
            <person name="Auch B."/>
            <person name="Kono T."/>
            <person name="Mallez S."/>
            <person name="Zhang Y."/>
            <person name="Obille A."/>
            <person name="Becker A."/>
            <person name="Abrahante J.E."/>
            <person name="Garbe J."/>
            <person name="Badalamenti J.P."/>
            <person name="Herman A."/>
            <person name="Mangelson H."/>
            <person name="Liachko I."/>
            <person name="Sullivan S."/>
            <person name="Sone E.D."/>
            <person name="Koren S."/>
            <person name="Silverstein K.A.T."/>
            <person name="Beckman K.B."/>
            <person name="Gohl D.M."/>
        </authorList>
    </citation>
    <scope>NUCLEOTIDE SEQUENCE</scope>
    <source>
        <strain evidence="2">Duluth1</strain>
        <tissue evidence="2">Whole animal</tissue>
    </source>
</reference>
<dbReference type="Proteomes" id="UP000828390">
    <property type="component" value="Unassembled WGS sequence"/>
</dbReference>
<feature type="region of interest" description="Disordered" evidence="1">
    <location>
        <begin position="1"/>
        <end position="48"/>
    </location>
</feature>
<organism evidence="2 3">
    <name type="scientific">Dreissena polymorpha</name>
    <name type="common">Zebra mussel</name>
    <name type="synonym">Mytilus polymorpha</name>
    <dbReference type="NCBI Taxonomy" id="45954"/>
    <lineage>
        <taxon>Eukaryota</taxon>
        <taxon>Metazoa</taxon>
        <taxon>Spiralia</taxon>
        <taxon>Lophotrochozoa</taxon>
        <taxon>Mollusca</taxon>
        <taxon>Bivalvia</taxon>
        <taxon>Autobranchia</taxon>
        <taxon>Heteroconchia</taxon>
        <taxon>Euheterodonta</taxon>
        <taxon>Imparidentia</taxon>
        <taxon>Neoheterodontei</taxon>
        <taxon>Myida</taxon>
        <taxon>Dreissenoidea</taxon>
        <taxon>Dreissenidae</taxon>
        <taxon>Dreissena</taxon>
    </lineage>
</organism>
<evidence type="ECO:0000313" key="3">
    <source>
        <dbReference type="Proteomes" id="UP000828390"/>
    </source>
</evidence>
<accession>A0A9D4DF34</accession>
<comment type="caution">
    <text evidence="2">The sequence shown here is derived from an EMBL/GenBank/DDBJ whole genome shotgun (WGS) entry which is preliminary data.</text>
</comment>
<protein>
    <submittedName>
        <fullName evidence="2">Uncharacterized protein</fullName>
    </submittedName>
</protein>
<evidence type="ECO:0000256" key="1">
    <source>
        <dbReference type="SAM" id="MobiDB-lite"/>
    </source>
</evidence>
<evidence type="ECO:0000313" key="2">
    <source>
        <dbReference type="EMBL" id="KAH3747598.1"/>
    </source>
</evidence>
<reference evidence="2" key="2">
    <citation type="submission" date="2020-11" db="EMBL/GenBank/DDBJ databases">
        <authorList>
            <person name="McCartney M.A."/>
            <person name="Auch B."/>
            <person name="Kono T."/>
            <person name="Mallez S."/>
            <person name="Becker A."/>
            <person name="Gohl D.M."/>
            <person name="Silverstein K.A.T."/>
            <person name="Koren S."/>
            <person name="Bechman K.B."/>
            <person name="Herman A."/>
            <person name="Abrahante J.E."/>
            <person name="Garbe J."/>
        </authorList>
    </citation>
    <scope>NUCLEOTIDE SEQUENCE</scope>
    <source>
        <strain evidence="2">Duluth1</strain>
        <tissue evidence="2">Whole animal</tissue>
    </source>
</reference>
<keyword evidence="3" id="KW-1185">Reference proteome</keyword>
<dbReference type="AlphaFoldDB" id="A0A9D4DF34"/>
<proteinExistence type="predicted"/>
<gene>
    <name evidence="2" type="ORF">DPMN_182026</name>
</gene>